<dbReference type="InterPro" id="IPR001148">
    <property type="entry name" value="CA_dom"/>
</dbReference>
<comment type="similarity">
    <text evidence="1">Belongs to the alpha-carbonic anhydrase family.</text>
</comment>
<sequence>MDGSMTEIRYISLRSLLPDTDYYMTYEGSTTYPGCWETTVWIILNKPIYITKQEISHIVQSGNVPEHTQWSRLYALRQLKQGLEETPKAPLGNNARPIQELFHRTVRTNIDFRKEEEKPPLVHPTESRTSISLSSAVELNTTHVLANYATEGKYCPSMYKEMYYREIGKVELEEVNPHLRGDRVENHLGKTTTSSLDRDSNLDLPVLSSRVAQHD</sequence>
<evidence type="ECO:0000256" key="1">
    <source>
        <dbReference type="ARBA" id="ARBA00010718"/>
    </source>
</evidence>
<name>A0A7R9AS30_TIMSH</name>
<dbReference type="AlphaFoldDB" id="A0A7R9AS30"/>
<dbReference type="PROSITE" id="PS51144">
    <property type="entry name" value="ALPHA_CA_2"/>
    <property type="match status" value="1"/>
</dbReference>
<reference evidence="3" key="1">
    <citation type="submission" date="2020-11" db="EMBL/GenBank/DDBJ databases">
        <authorList>
            <person name="Tran Van P."/>
        </authorList>
    </citation>
    <scope>NUCLEOTIDE SEQUENCE</scope>
</reference>
<dbReference type="PANTHER" id="PTHR18952:SF228">
    <property type="entry name" value="CARBONIC ANHYDRASE-RELATED PROTEIN A, ISOFORM B"/>
    <property type="match status" value="1"/>
</dbReference>
<proteinExistence type="inferred from homology"/>
<dbReference type="InterPro" id="IPR036398">
    <property type="entry name" value="CA_dom_sf"/>
</dbReference>
<dbReference type="EMBL" id="OC001010">
    <property type="protein sequence ID" value="CAD7258903.1"/>
    <property type="molecule type" value="Genomic_DNA"/>
</dbReference>
<evidence type="ECO:0000259" key="2">
    <source>
        <dbReference type="PROSITE" id="PS51144"/>
    </source>
</evidence>
<protein>
    <recommendedName>
        <fullName evidence="2">Alpha-carbonic anhydrase domain-containing protein</fullName>
    </recommendedName>
</protein>
<dbReference type="Pfam" id="PF00194">
    <property type="entry name" value="Carb_anhydrase"/>
    <property type="match status" value="1"/>
</dbReference>
<dbReference type="GO" id="GO:0004089">
    <property type="term" value="F:carbonate dehydratase activity"/>
    <property type="evidence" value="ECO:0007669"/>
    <property type="project" value="InterPro"/>
</dbReference>
<dbReference type="SUPFAM" id="SSF51069">
    <property type="entry name" value="Carbonic anhydrase"/>
    <property type="match status" value="1"/>
</dbReference>
<gene>
    <name evidence="3" type="ORF">TSIB3V08_LOCUS3124</name>
</gene>
<dbReference type="GO" id="GO:0006730">
    <property type="term" value="P:one-carbon metabolic process"/>
    <property type="evidence" value="ECO:0007669"/>
    <property type="project" value="TreeGrafter"/>
</dbReference>
<dbReference type="InterPro" id="IPR023561">
    <property type="entry name" value="Carbonic_anhydrase_a-class"/>
</dbReference>
<evidence type="ECO:0000313" key="3">
    <source>
        <dbReference type="EMBL" id="CAD7258903.1"/>
    </source>
</evidence>
<feature type="domain" description="Alpha-carbonic anhydrase" evidence="2">
    <location>
        <begin position="1"/>
        <end position="110"/>
    </location>
</feature>
<accession>A0A7R9AS30</accession>
<dbReference type="GO" id="GO:0008270">
    <property type="term" value="F:zinc ion binding"/>
    <property type="evidence" value="ECO:0007669"/>
    <property type="project" value="InterPro"/>
</dbReference>
<dbReference type="Gene3D" id="3.10.200.10">
    <property type="entry name" value="Alpha carbonic anhydrase"/>
    <property type="match status" value="1"/>
</dbReference>
<dbReference type="PANTHER" id="PTHR18952">
    <property type="entry name" value="CARBONIC ANHYDRASE"/>
    <property type="match status" value="1"/>
</dbReference>
<organism evidence="3">
    <name type="scientific">Timema shepardi</name>
    <name type="common">Walking stick</name>
    <dbReference type="NCBI Taxonomy" id="629360"/>
    <lineage>
        <taxon>Eukaryota</taxon>
        <taxon>Metazoa</taxon>
        <taxon>Ecdysozoa</taxon>
        <taxon>Arthropoda</taxon>
        <taxon>Hexapoda</taxon>
        <taxon>Insecta</taxon>
        <taxon>Pterygota</taxon>
        <taxon>Neoptera</taxon>
        <taxon>Polyneoptera</taxon>
        <taxon>Phasmatodea</taxon>
        <taxon>Timematodea</taxon>
        <taxon>Timematoidea</taxon>
        <taxon>Timematidae</taxon>
        <taxon>Timema</taxon>
    </lineage>
</organism>